<reference evidence="1 2" key="1">
    <citation type="submission" date="2019-09" db="EMBL/GenBank/DDBJ databases">
        <authorList>
            <person name="Park J.-S."/>
            <person name="Choi H.-J."/>
        </authorList>
    </citation>
    <scope>NUCLEOTIDE SEQUENCE [LARGE SCALE GENOMIC DNA]</scope>
    <source>
        <strain evidence="1 2">176SS1-4</strain>
    </source>
</reference>
<dbReference type="Proteomes" id="UP000326554">
    <property type="component" value="Unassembled WGS sequence"/>
</dbReference>
<dbReference type="RefSeq" id="WP_150446613.1">
    <property type="nucleotide sequence ID" value="NZ_VYQE01000006.1"/>
</dbReference>
<accession>A0A5J5GCI5</accession>
<dbReference type="EMBL" id="VYQE01000006">
    <property type="protein sequence ID" value="KAA9005707.1"/>
    <property type="molecule type" value="Genomic_DNA"/>
</dbReference>
<organism evidence="1 2">
    <name type="scientific">Histidinibacterium aquaticum</name>
    <dbReference type="NCBI Taxonomy" id="2613962"/>
    <lineage>
        <taxon>Bacteria</taxon>
        <taxon>Pseudomonadati</taxon>
        <taxon>Pseudomonadota</taxon>
        <taxon>Alphaproteobacteria</taxon>
        <taxon>Rhodobacterales</taxon>
        <taxon>Paracoccaceae</taxon>
        <taxon>Histidinibacterium</taxon>
    </lineage>
</organism>
<evidence type="ECO:0000313" key="1">
    <source>
        <dbReference type="EMBL" id="KAA9005707.1"/>
    </source>
</evidence>
<keyword evidence="2" id="KW-1185">Reference proteome</keyword>
<name>A0A5J5GCI5_9RHOB</name>
<evidence type="ECO:0000313" key="2">
    <source>
        <dbReference type="Proteomes" id="UP000326554"/>
    </source>
</evidence>
<gene>
    <name evidence="1" type="ORF">F3S47_17565</name>
</gene>
<sequence>MTEPETDELDMLFAEARETRPDVSAALTARIVADAAAEMPRRTGRAEAAPSLWRALGGWVGAGTLGAATLAGVWIGLAAPSALSGVTGGLLGEPVVVSLLPESDLLLDAEG</sequence>
<dbReference type="AlphaFoldDB" id="A0A5J5GCI5"/>
<proteinExistence type="predicted"/>
<evidence type="ECO:0008006" key="3">
    <source>
        <dbReference type="Google" id="ProtNLM"/>
    </source>
</evidence>
<comment type="caution">
    <text evidence="1">The sequence shown here is derived from an EMBL/GenBank/DDBJ whole genome shotgun (WGS) entry which is preliminary data.</text>
</comment>
<protein>
    <recommendedName>
        <fullName evidence="3">Dihydroorotate dehydrogenase</fullName>
    </recommendedName>
</protein>